<dbReference type="Proteomes" id="UP001497382">
    <property type="component" value="Unassembled WGS sequence"/>
</dbReference>
<accession>A0AAV1ZX06</accession>
<dbReference type="EMBL" id="CAXIEN010000092">
    <property type="protein sequence ID" value="CAL1276307.1"/>
    <property type="molecule type" value="Genomic_DNA"/>
</dbReference>
<evidence type="ECO:0000313" key="2">
    <source>
        <dbReference type="Proteomes" id="UP001497382"/>
    </source>
</evidence>
<proteinExistence type="predicted"/>
<comment type="caution">
    <text evidence="1">The sequence shown here is derived from an EMBL/GenBank/DDBJ whole genome shotgun (WGS) entry which is preliminary data.</text>
</comment>
<evidence type="ECO:0000313" key="1">
    <source>
        <dbReference type="EMBL" id="CAL1276307.1"/>
    </source>
</evidence>
<gene>
    <name evidence="1" type="ORF">LARSCL_LOCUS8562</name>
</gene>
<reference evidence="1 2" key="1">
    <citation type="submission" date="2024-04" db="EMBL/GenBank/DDBJ databases">
        <authorList>
            <person name="Rising A."/>
            <person name="Reimegard J."/>
            <person name="Sonavane S."/>
            <person name="Akerstrom W."/>
            <person name="Nylinder S."/>
            <person name="Hedman E."/>
            <person name="Kallberg Y."/>
        </authorList>
    </citation>
    <scope>NUCLEOTIDE SEQUENCE [LARGE SCALE GENOMIC DNA]</scope>
</reference>
<sequence>MAASDKMLENNEEELNDGHVVHYSYYICNLNTIKSWAFEKKFTTKCSVLSTSWQFKMLFQQVPDATCSITLRRTDEVKISVMASMYVSLSRETQCSTYYSEKFEKNEMLPGQEVQKSIAEVIPNEHLSTTFFKKIDIAATIIILNCHSMIKTDLKRNLKILKKRMTISNM</sequence>
<protein>
    <recommendedName>
        <fullName evidence="3">MATH domain-containing protein</fullName>
    </recommendedName>
</protein>
<dbReference type="AlphaFoldDB" id="A0AAV1ZX06"/>
<organism evidence="1 2">
    <name type="scientific">Larinioides sclopetarius</name>
    <dbReference type="NCBI Taxonomy" id="280406"/>
    <lineage>
        <taxon>Eukaryota</taxon>
        <taxon>Metazoa</taxon>
        <taxon>Ecdysozoa</taxon>
        <taxon>Arthropoda</taxon>
        <taxon>Chelicerata</taxon>
        <taxon>Arachnida</taxon>
        <taxon>Araneae</taxon>
        <taxon>Araneomorphae</taxon>
        <taxon>Entelegynae</taxon>
        <taxon>Araneoidea</taxon>
        <taxon>Araneidae</taxon>
        <taxon>Larinioides</taxon>
    </lineage>
</organism>
<evidence type="ECO:0008006" key="3">
    <source>
        <dbReference type="Google" id="ProtNLM"/>
    </source>
</evidence>
<keyword evidence="2" id="KW-1185">Reference proteome</keyword>
<name>A0AAV1ZX06_9ARAC</name>